<dbReference type="PANTHER" id="PTHR42679:SF2">
    <property type="entry name" value="S-METHYL-5'-THIOADENOSINE PHOSPHORYLASE"/>
    <property type="match status" value="1"/>
</dbReference>
<evidence type="ECO:0000313" key="6">
    <source>
        <dbReference type="Proteomes" id="UP000256899"/>
    </source>
</evidence>
<dbReference type="EMBL" id="QUOT01000001">
    <property type="protein sequence ID" value="REL30420.1"/>
    <property type="molecule type" value="Genomic_DNA"/>
</dbReference>
<dbReference type="CDD" id="cd09010">
    <property type="entry name" value="MTAP_SsMTAPII_like_MTIP"/>
    <property type="match status" value="1"/>
</dbReference>
<dbReference type="PANTHER" id="PTHR42679">
    <property type="entry name" value="S-METHYL-5'-THIOADENOSINE PHOSPHORYLASE"/>
    <property type="match status" value="1"/>
</dbReference>
<evidence type="ECO:0000256" key="1">
    <source>
        <dbReference type="ARBA" id="ARBA00022676"/>
    </source>
</evidence>
<protein>
    <recommendedName>
        <fullName evidence="3">Purine nucleoside phosphorylase</fullName>
        <shortName evidence="3">PNP</shortName>
        <ecNumber evidence="3">2.4.2.1</ecNumber>
    </recommendedName>
</protein>
<comment type="similarity">
    <text evidence="3">Belongs to the PNP/MTAP phosphorylase family. MTAP subfamily.</text>
</comment>
<comment type="caution">
    <text evidence="5">The sequence shown here is derived from an EMBL/GenBank/DDBJ whole genome shotgun (WGS) entry which is preliminary data.</text>
</comment>
<comment type="function">
    <text evidence="3">Purine nucleoside phosphorylase involved in purine salvage.</text>
</comment>
<dbReference type="InterPro" id="IPR018099">
    <property type="entry name" value="Purine_phosphorylase-2_CS"/>
</dbReference>
<feature type="binding site" evidence="3">
    <location>
        <position position="184"/>
    </location>
    <ligand>
        <name>phosphate</name>
        <dbReference type="ChEBI" id="CHEBI:43474"/>
    </ligand>
</feature>
<evidence type="ECO:0000259" key="4">
    <source>
        <dbReference type="Pfam" id="PF01048"/>
    </source>
</evidence>
<sequence>MLAIIGGTGIYQIDGLAVEQEHEIDTPFGKPSAAIKQGSYLGQTVFFLPRHGNSHQLLPSEVNYQANIWALKSLGVTQIVGFSAVGSLQQEIAPGDLAICGQYFDFIKGSRAKSFFGNGLVAHVSTAEPSCKHLAQGIVAAANNLEVTIHDNKTYACVDGPRLGSKAESLFLKNAAACDLVGMTNVPEAFLAREAQICYCTIGIATDYDCWQDDPSQHVSVEQVISRYGESLAKAKSVLESFIKTHQADESCGCRSALASAVLTPESALSSEAKELLAVLSR</sequence>
<keyword evidence="3" id="KW-0660">Purine salvage</keyword>
<evidence type="ECO:0000256" key="3">
    <source>
        <dbReference type="HAMAP-Rule" id="MF_01963"/>
    </source>
</evidence>
<comment type="miscellaneous">
    <text evidence="3">Although this enzyme belongs to the family of MTA phosphorylases based on sequence homology, it lacks several conserved amino acids in the substrate binding pocket that confer specificity towards MTA.</text>
</comment>
<feature type="binding site" evidence="3">
    <location>
        <begin position="83"/>
        <end position="84"/>
    </location>
    <ligand>
        <name>phosphate</name>
        <dbReference type="ChEBI" id="CHEBI:43474"/>
    </ligand>
</feature>
<feature type="site" description="Important for substrate specificity" evidence="3">
    <location>
        <position position="221"/>
    </location>
</feature>
<organism evidence="5 6">
    <name type="scientific">Thalassotalea euphylliae</name>
    <dbReference type="NCBI Taxonomy" id="1655234"/>
    <lineage>
        <taxon>Bacteria</taxon>
        <taxon>Pseudomonadati</taxon>
        <taxon>Pseudomonadota</taxon>
        <taxon>Gammaproteobacteria</taxon>
        <taxon>Alteromonadales</taxon>
        <taxon>Colwelliaceae</taxon>
        <taxon>Thalassotalea</taxon>
    </lineage>
</organism>
<dbReference type="AlphaFoldDB" id="A0A3E0U136"/>
<dbReference type="HAMAP" id="MF_01963">
    <property type="entry name" value="MTAP"/>
    <property type="match status" value="1"/>
</dbReference>
<keyword evidence="2 3" id="KW-0808">Transferase</keyword>
<dbReference type="UniPathway" id="UPA00606"/>
<name>A0A3E0U136_9GAMM</name>
<dbReference type="GO" id="GO:0006166">
    <property type="term" value="P:purine ribonucleoside salvage"/>
    <property type="evidence" value="ECO:0007669"/>
    <property type="project" value="UniProtKB-UniRule"/>
</dbReference>
<comment type="catalytic activity">
    <reaction evidence="3">
        <text>a purine D-ribonucleoside + phosphate = a purine nucleobase + alpha-D-ribose 1-phosphate</text>
        <dbReference type="Rhea" id="RHEA:19805"/>
        <dbReference type="ChEBI" id="CHEBI:26386"/>
        <dbReference type="ChEBI" id="CHEBI:43474"/>
        <dbReference type="ChEBI" id="CHEBI:57720"/>
        <dbReference type="ChEBI" id="CHEBI:142355"/>
        <dbReference type="EC" id="2.4.2.1"/>
    </reaction>
</comment>
<feature type="binding site" evidence="3">
    <location>
        <begin position="50"/>
        <end position="51"/>
    </location>
    <ligand>
        <name>phosphate</name>
        <dbReference type="ChEBI" id="CHEBI:43474"/>
    </ligand>
</feature>
<dbReference type="SUPFAM" id="SSF53167">
    <property type="entry name" value="Purine and uridine phosphorylases"/>
    <property type="match status" value="1"/>
</dbReference>
<dbReference type="Proteomes" id="UP000256899">
    <property type="component" value="Unassembled WGS sequence"/>
</dbReference>
<keyword evidence="1 3" id="KW-0328">Glycosyltransferase</keyword>
<dbReference type="InterPro" id="IPR000845">
    <property type="entry name" value="Nucleoside_phosphorylase_d"/>
</dbReference>
<feature type="binding site" evidence="3">
    <location>
        <position position="183"/>
    </location>
    <ligand>
        <name>substrate</name>
    </ligand>
</feature>
<comment type="subunit">
    <text evidence="3">Homohexamer. Dimer of a homotrimer.</text>
</comment>
<keyword evidence="6" id="KW-1185">Reference proteome</keyword>
<feature type="binding site" evidence="3">
    <location>
        <position position="8"/>
    </location>
    <ligand>
        <name>phosphate</name>
        <dbReference type="ChEBI" id="CHEBI:43474"/>
    </ligand>
</feature>
<dbReference type="NCBIfam" id="TIGR01694">
    <property type="entry name" value="MTAP"/>
    <property type="match status" value="1"/>
</dbReference>
<gene>
    <name evidence="5" type="primary">mtnP</name>
    <name evidence="5" type="ORF">DXX94_06700</name>
</gene>
<dbReference type="GO" id="GO:0019509">
    <property type="term" value="P:L-methionine salvage from methylthioadenosine"/>
    <property type="evidence" value="ECO:0007669"/>
    <property type="project" value="TreeGrafter"/>
</dbReference>
<dbReference type="GO" id="GO:0005829">
    <property type="term" value="C:cytosol"/>
    <property type="evidence" value="ECO:0007669"/>
    <property type="project" value="TreeGrafter"/>
</dbReference>
<dbReference type="GO" id="GO:0017061">
    <property type="term" value="F:S-methyl-5-thioadenosine phosphorylase activity"/>
    <property type="evidence" value="ECO:0007669"/>
    <property type="project" value="InterPro"/>
</dbReference>
<comment type="pathway">
    <text evidence="3">Purine metabolism; purine nucleoside salvage.</text>
</comment>
<dbReference type="Pfam" id="PF01048">
    <property type="entry name" value="PNP_UDP_1"/>
    <property type="match status" value="1"/>
</dbReference>
<evidence type="ECO:0000313" key="5">
    <source>
        <dbReference type="EMBL" id="REL30420.1"/>
    </source>
</evidence>
<dbReference type="InterPro" id="IPR035994">
    <property type="entry name" value="Nucleoside_phosphorylase_sf"/>
</dbReference>
<dbReference type="Gene3D" id="3.40.50.1580">
    <property type="entry name" value="Nucleoside phosphorylase domain"/>
    <property type="match status" value="1"/>
</dbReference>
<reference evidence="6" key="1">
    <citation type="submission" date="2018-08" db="EMBL/GenBank/DDBJ databases">
        <title>Thalassotalea euphylliae genome.</title>
        <authorList>
            <person name="Summers S."/>
            <person name="Rice S.A."/>
            <person name="Freckelton M.L."/>
            <person name="Nedved B.T."/>
            <person name="Hadfield M.G."/>
        </authorList>
    </citation>
    <scope>NUCLEOTIDE SEQUENCE [LARGE SCALE GENOMIC DNA]</scope>
    <source>
        <strain evidence="6">H3</strain>
    </source>
</reference>
<dbReference type="EC" id="2.4.2.1" evidence="3"/>
<feature type="binding site" evidence="3">
    <location>
        <begin position="207"/>
        <end position="209"/>
    </location>
    <ligand>
        <name>substrate</name>
    </ligand>
</feature>
<proteinExistence type="inferred from homology"/>
<feature type="domain" description="Nucleoside phosphorylase" evidence="4">
    <location>
        <begin position="2"/>
        <end position="235"/>
    </location>
</feature>
<evidence type="ECO:0000256" key="2">
    <source>
        <dbReference type="ARBA" id="ARBA00022679"/>
    </source>
</evidence>
<accession>A0A3E0U136</accession>
<dbReference type="InterPro" id="IPR010044">
    <property type="entry name" value="MTAP"/>
</dbReference>
<dbReference type="PROSITE" id="PS01240">
    <property type="entry name" value="PNP_MTAP_2"/>
    <property type="match status" value="1"/>
</dbReference>
<comment type="caution">
    <text evidence="3">Lacks conserved residue(s) required for the propagation of feature annotation.</text>
</comment>
<dbReference type="RefSeq" id="WP_116014709.1">
    <property type="nucleotide sequence ID" value="NZ_QUOT01000001.1"/>
</dbReference>